<dbReference type="SMART" id="SM00386">
    <property type="entry name" value="HAT"/>
    <property type="match status" value="4"/>
</dbReference>
<organism evidence="8 9">
    <name type="scientific">Entamoeba nuttalli</name>
    <dbReference type="NCBI Taxonomy" id="412467"/>
    <lineage>
        <taxon>Eukaryota</taxon>
        <taxon>Amoebozoa</taxon>
        <taxon>Evosea</taxon>
        <taxon>Archamoebae</taxon>
        <taxon>Mastigamoebida</taxon>
        <taxon>Entamoebidae</taxon>
        <taxon>Entamoeba</taxon>
    </lineage>
</organism>
<evidence type="ECO:0000259" key="7">
    <source>
        <dbReference type="Pfam" id="PF08640"/>
    </source>
</evidence>
<evidence type="ECO:0000256" key="6">
    <source>
        <dbReference type="SAM" id="Coils"/>
    </source>
</evidence>
<keyword evidence="9" id="KW-1185">Reference proteome</keyword>
<evidence type="ECO:0000256" key="3">
    <source>
        <dbReference type="ARBA" id="ARBA00022552"/>
    </source>
</evidence>
<dbReference type="Gene3D" id="1.25.40.10">
    <property type="entry name" value="Tetratricopeptide repeat domain"/>
    <property type="match status" value="1"/>
</dbReference>
<keyword evidence="3" id="KW-0698">rRNA processing</keyword>
<comment type="caution">
    <text evidence="8">The sequence shown here is derived from an EMBL/GenBank/DDBJ whole genome shotgun (WGS) entry which is preliminary data.</text>
</comment>
<dbReference type="PANTHER" id="PTHR23271">
    <property type="entry name" value="HEPATOCELLULAR CARCINOMA-ASSOCIATED ANTIGEN 66"/>
    <property type="match status" value="1"/>
</dbReference>
<feature type="domain" description="U3 small nucleolar RNA-associated protein 6 N-terminal" evidence="7">
    <location>
        <begin position="10"/>
        <end position="82"/>
    </location>
</feature>
<protein>
    <recommendedName>
        <fullName evidence="7">U3 small nucleolar RNA-associated protein 6 N-terminal domain-containing protein</fullName>
    </recommendedName>
</protein>
<name>A0ABQ0DMB1_9EUKA</name>
<feature type="coiled-coil region" evidence="6">
    <location>
        <begin position="204"/>
        <end position="237"/>
    </location>
</feature>
<dbReference type="InterPro" id="IPR003107">
    <property type="entry name" value="HAT"/>
</dbReference>
<dbReference type="EMBL" id="BAAFRS010000168">
    <property type="protein sequence ID" value="GAB1223971.1"/>
    <property type="molecule type" value="Genomic_DNA"/>
</dbReference>
<sequence>MSDIINLYRERFVESLSELKKKQLYNKNEIKSIIERWTKQEYSLRRVGSSYETYKHAIEQEIEADKELEFRVEKSDMFIEQKKFQRVFKKRIMQLYSRLIRRYPRMLSYYMEYANWCKSIDYHLTAVSVYQRALKYFSRDLSLWNALSQEIIEHNSDIQTARKIMQLGIEINKKSEEGYLCYFKIELNYIHKIKQTIEIRFKDLNKIKDKKMEEENQQNNINEQKEIEESLQQLQNNVNKLWKILTIIYTNGIENIDGVEFKSKFIPIIYNEENGQELKKQILHDIINEEKQPKEVILEVLCDTLSPLNKQEALDMINNDAFKEVSEEKKNKIINKINGVMEVIKTPVDYAIERIEKVQVEDQIEAMKTEILNINREYLSKLKIYCIDTVMKTNINELNPFIEWVLKTSCDEECYLKIIHYFISQEEIEKAKKVFDEALVHENLAHHSMNLWLEYLLLCRNSNDFKLSQKIKSRMNASYSNPSEVELAFEERINNTN</sequence>
<dbReference type="InterPro" id="IPR055347">
    <property type="entry name" value="UTP6_N"/>
</dbReference>
<comment type="similarity">
    <text evidence="2">Belongs to the UTP6 family.</text>
</comment>
<comment type="subcellular location">
    <subcellularLocation>
        <location evidence="1">Nucleus</location>
        <location evidence="1">Nucleolus</location>
    </subcellularLocation>
</comment>
<dbReference type="Pfam" id="PF23240">
    <property type="entry name" value="HAT_PRP39_N"/>
    <property type="match status" value="1"/>
</dbReference>
<keyword evidence="5" id="KW-0539">Nucleus</keyword>
<gene>
    <name evidence="8" type="ORF">ENUP19_0168G0003</name>
</gene>
<evidence type="ECO:0000313" key="8">
    <source>
        <dbReference type="EMBL" id="GAB1223971.1"/>
    </source>
</evidence>
<evidence type="ECO:0000256" key="1">
    <source>
        <dbReference type="ARBA" id="ARBA00004604"/>
    </source>
</evidence>
<dbReference type="InterPro" id="IPR013949">
    <property type="entry name" value="Utp6"/>
</dbReference>
<evidence type="ECO:0000256" key="5">
    <source>
        <dbReference type="ARBA" id="ARBA00023242"/>
    </source>
</evidence>
<dbReference type="PANTHER" id="PTHR23271:SF1">
    <property type="entry name" value="U3 SMALL NUCLEOLAR RNA-ASSOCIATED PROTEIN 6 HOMOLOG"/>
    <property type="match status" value="1"/>
</dbReference>
<dbReference type="SUPFAM" id="SSF48452">
    <property type="entry name" value="TPR-like"/>
    <property type="match status" value="1"/>
</dbReference>
<dbReference type="InterPro" id="IPR011990">
    <property type="entry name" value="TPR-like_helical_dom_sf"/>
</dbReference>
<dbReference type="Pfam" id="PF08640">
    <property type="entry name" value="U3_assoc_6"/>
    <property type="match status" value="1"/>
</dbReference>
<keyword evidence="6" id="KW-0175">Coiled coil</keyword>
<evidence type="ECO:0000313" key="9">
    <source>
        <dbReference type="Proteomes" id="UP001628156"/>
    </source>
</evidence>
<keyword evidence="4" id="KW-0677">Repeat</keyword>
<proteinExistence type="inferred from homology"/>
<evidence type="ECO:0000256" key="4">
    <source>
        <dbReference type="ARBA" id="ARBA00022737"/>
    </source>
</evidence>
<accession>A0ABQ0DMB1</accession>
<evidence type="ECO:0000256" key="2">
    <source>
        <dbReference type="ARBA" id="ARBA00010734"/>
    </source>
</evidence>
<dbReference type="Proteomes" id="UP001628156">
    <property type="component" value="Unassembled WGS sequence"/>
</dbReference>
<reference evidence="8 9" key="1">
    <citation type="journal article" date="2019" name="PLoS Negl. Trop. Dis.">
        <title>Whole genome sequencing of Entamoeba nuttalli reveals mammalian host-related molecular signatures and a novel octapeptide-repeat surface protein.</title>
        <authorList>
            <person name="Tanaka M."/>
            <person name="Makiuchi T."/>
            <person name="Komiyama T."/>
            <person name="Shiina T."/>
            <person name="Osaki K."/>
            <person name="Tachibana H."/>
        </authorList>
    </citation>
    <scope>NUCLEOTIDE SEQUENCE [LARGE SCALE GENOMIC DNA]</scope>
    <source>
        <strain evidence="8 9">P19-061405</strain>
    </source>
</reference>